<comment type="caution">
    <text evidence="2">The sequence shown here is derived from an EMBL/GenBank/DDBJ whole genome shotgun (WGS) entry which is preliminary data.</text>
</comment>
<dbReference type="Proteomes" id="UP001165679">
    <property type="component" value="Unassembled WGS sequence"/>
</dbReference>
<protein>
    <recommendedName>
        <fullName evidence="4">DoxX family protein</fullName>
    </recommendedName>
</protein>
<reference evidence="2" key="2">
    <citation type="submission" date="2022-10" db="EMBL/GenBank/DDBJ databases">
        <authorList>
            <person name="Trinh H.N."/>
        </authorList>
    </citation>
    <scope>NUCLEOTIDE SEQUENCE</scope>
    <source>
        <strain evidence="2">RN2-1</strain>
    </source>
</reference>
<keyword evidence="1" id="KW-0812">Transmembrane</keyword>
<organism evidence="2 3">
    <name type="scientific">Limobrevibacterium gyesilva</name>
    <dbReference type="NCBI Taxonomy" id="2991712"/>
    <lineage>
        <taxon>Bacteria</taxon>
        <taxon>Pseudomonadati</taxon>
        <taxon>Pseudomonadota</taxon>
        <taxon>Alphaproteobacteria</taxon>
        <taxon>Acetobacterales</taxon>
        <taxon>Acetobacteraceae</taxon>
        <taxon>Limobrevibacterium</taxon>
    </lineage>
</organism>
<feature type="transmembrane region" description="Helical" evidence="1">
    <location>
        <begin position="54"/>
        <end position="73"/>
    </location>
</feature>
<evidence type="ECO:0000313" key="3">
    <source>
        <dbReference type="Proteomes" id="UP001165679"/>
    </source>
</evidence>
<gene>
    <name evidence="2" type="ORF">OL599_06815</name>
</gene>
<evidence type="ECO:0000313" key="2">
    <source>
        <dbReference type="EMBL" id="MCW3474288.1"/>
    </source>
</evidence>
<sequence>MDRFLKPLTWVAALYIAYVLLWYEQYKLTGNEGSVWLFTVLSDWLFLHGYEKPFRLSVATAEIIASVLVLVPYTRMYGAALALCIMSGAIFFHVVSPLGIDPYGDGGQLFTRACVTWVAAAFILVAYRAELRALIRLLSGRDMRRAA</sequence>
<reference evidence="2" key="1">
    <citation type="submission" date="2022-09" db="EMBL/GenBank/DDBJ databases">
        <title>Rhodovastum sp. nov. RN2-1 isolated from soil in Seongnam, South Korea.</title>
        <authorList>
            <person name="Le N.T."/>
        </authorList>
    </citation>
    <scope>NUCLEOTIDE SEQUENCE</scope>
    <source>
        <strain evidence="2">RN2-1</strain>
    </source>
</reference>
<accession>A0AA42CD10</accession>
<dbReference type="RefSeq" id="WP_264712915.1">
    <property type="nucleotide sequence ID" value="NZ_JAPDNT010000003.1"/>
</dbReference>
<evidence type="ECO:0008006" key="4">
    <source>
        <dbReference type="Google" id="ProtNLM"/>
    </source>
</evidence>
<keyword evidence="1" id="KW-0472">Membrane</keyword>
<feature type="transmembrane region" description="Helical" evidence="1">
    <location>
        <begin position="7"/>
        <end position="23"/>
    </location>
</feature>
<name>A0AA42CD10_9PROT</name>
<evidence type="ECO:0000256" key="1">
    <source>
        <dbReference type="SAM" id="Phobius"/>
    </source>
</evidence>
<keyword evidence="3" id="KW-1185">Reference proteome</keyword>
<proteinExistence type="predicted"/>
<feature type="transmembrane region" description="Helical" evidence="1">
    <location>
        <begin position="80"/>
        <end position="100"/>
    </location>
</feature>
<dbReference type="AlphaFoldDB" id="A0AA42CD10"/>
<feature type="transmembrane region" description="Helical" evidence="1">
    <location>
        <begin position="106"/>
        <end position="127"/>
    </location>
</feature>
<dbReference type="EMBL" id="JAPDNT010000003">
    <property type="protein sequence ID" value="MCW3474288.1"/>
    <property type="molecule type" value="Genomic_DNA"/>
</dbReference>
<keyword evidence="1" id="KW-1133">Transmembrane helix</keyword>